<accession>A0A1F5ZXF3</accession>
<keyword evidence="1" id="KW-1133">Transmembrane helix</keyword>
<keyword evidence="1" id="KW-0812">Transmembrane</keyword>
<evidence type="ECO:0000313" key="3">
    <source>
        <dbReference type="Proteomes" id="UP000176923"/>
    </source>
</evidence>
<reference evidence="2 3" key="1">
    <citation type="journal article" date="2016" name="Nat. Commun.">
        <title>Thousands of microbial genomes shed light on interconnected biogeochemical processes in an aquifer system.</title>
        <authorList>
            <person name="Anantharaman K."/>
            <person name="Brown C.T."/>
            <person name="Hug L.A."/>
            <person name="Sharon I."/>
            <person name="Castelle C.J."/>
            <person name="Probst A.J."/>
            <person name="Thomas B.C."/>
            <person name="Singh A."/>
            <person name="Wilkins M.J."/>
            <person name="Karaoz U."/>
            <person name="Brodie E.L."/>
            <person name="Williams K.H."/>
            <person name="Hubbard S.S."/>
            <person name="Banfield J.F."/>
        </authorList>
    </citation>
    <scope>NUCLEOTIDE SEQUENCE [LARGE SCALE GENOMIC DNA]</scope>
</reference>
<evidence type="ECO:0000313" key="2">
    <source>
        <dbReference type="EMBL" id="OGG17024.1"/>
    </source>
</evidence>
<gene>
    <name evidence="2" type="ORF">A3D77_03805</name>
</gene>
<organism evidence="2 3">
    <name type="scientific">Candidatus Gottesmanbacteria bacterium RIFCSPHIGHO2_02_FULL_39_11</name>
    <dbReference type="NCBI Taxonomy" id="1798382"/>
    <lineage>
        <taxon>Bacteria</taxon>
        <taxon>Candidatus Gottesmaniibacteriota</taxon>
    </lineage>
</organism>
<dbReference type="AlphaFoldDB" id="A0A1F5ZXF3"/>
<protein>
    <submittedName>
        <fullName evidence="2">Uncharacterized protein</fullName>
    </submittedName>
</protein>
<dbReference type="EMBL" id="MFJL01000004">
    <property type="protein sequence ID" value="OGG17024.1"/>
    <property type="molecule type" value="Genomic_DNA"/>
</dbReference>
<feature type="transmembrane region" description="Helical" evidence="1">
    <location>
        <begin position="21"/>
        <end position="41"/>
    </location>
</feature>
<name>A0A1F5ZXF3_9BACT</name>
<evidence type="ECO:0000256" key="1">
    <source>
        <dbReference type="SAM" id="Phobius"/>
    </source>
</evidence>
<proteinExistence type="predicted"/>
<sequence length="145" mass="16330">MTAKKQKRSSVKYSHSRPLLSFSWVLVVYLLLFILIIGIVFTTGGVQKSPQSSAESDNPTSQMMSLSQYRETAIQELKKLSAEENNIPKIVSIEEVQWRDTSLGCPKEGMMYAQVITPGYKIHMELNGTGYIYHAGLNQVILCNR</sequence>
<dbReference type="STRING" id="1798382.A3D77_03805"/>
<keyword evidence="1" id="KW-0472">Membrane</keyword>
<comment type="caution">
    <text evidence="2">The sequence shown here is derived from an EMBL/GenBank/DDBJ whole genome shotgun (WGS) entry which is preliminary data.</text>
</comment>
<dbReference type="Proteomes" id="UP000176923">
    <property type="component" value="Unassembled WGS sequence"/>
</dbReference>